<proteinExistence type="predicted"/>
<dbReference type="GO" id="GO:1901135">
    <property type="term" value="P:carbohydrate derivative metabolic process"/>
    <property type="evidence" value="ECO:0007669"/>
    <property type="project" value="InterPro"/>
</dbReference>
<accession>A0A554SCX6</accession>
<sequence>MITLGGPRADELEKALSLVPQAMWETLDLSGASSVADRLAGVELVLIAGSGIDTATAEEIALKHKESTFLWSEAIGVKLALQGHPPVTAPLWRG</sequence>
<evidence type="ECO:0000313" key="2">
    <source>
        <dbReference type="Proteomes" id="UP000316988"/>
    </source>
</evidence>
<dbReference type="InterPro" id="IPR046348">
    <property type="entry name" value="SIS_dom_sf"/>
</dbReference>
<evidence type="ECO:0000313" key="1">
    <source>
        <dbReference type="EMBL" id="TSD64198.1"/>
    </source>
</evidence>
<dbReference type="AlphaFoldDB" id="A0A554SCX6"/>
<organism evidence="1 2">
    <name type="scientific">Aeromicrobium piscarium</name>
    <dbReference type="NCBI Taxonomy" id="2590901"/>
    <lineage>
        <taxon>Bacteria</taxon>
        <taxon>Bacillati</taxon>
        <taxon>Actinomycetota</taxon>
        <taxon>Actinomycetes</taxon>
        <taxon>Propionibacteriales</taxon>
        <taxon>Nocardioidaceae</taxon>
        <taxon>Aeromicrobium</taxon>
    </lineage>
</organism>
<reference evidence="1 2" key="1">
    <citation type="submission" date="2019-07" db="EMBL/GenBank/DDBJ databases">
        <authorList>
            <person name="Zhao L.H."/>
        </authorList>
    </citation>
    <scope>NUCLEOTIDE SEQUENCE [LARGE SCALE GENOMIC DNA]</scope>
    <source>
        <strain evidence="1 2">Co35</strain>
    </source>
</reference>
<dbReference type="Gene3D" id="3.40.50.10490">
    <property type="entry name" value="Glucose-6-phosphate isomerase like protein, domain 1"/>
    <property type="match status" value="2"/>
</dbReference>
<dbReference type="SUPFAM" id="SSF53697">
    <property type="entry name" value="SIS domain"/>
    <property type="match status" value="1"/>
</dbReference>
<comment type="caution">
    <text evidence="1">The sequence shown here is derived from an EMBL/GenBank/DDBJ whole genome shotgun (WGS) entry which is preliminary data.</text>
</comment>
<gene>
    <name evidence="1" type="ORF">FNM00_06500</name>
</gene>
<keyword evidence="2" id="KW-1185">Reference proteome</keyword>
<dbReference type="EMBL" id="VLNT01000004">
    <property type="protein sequence ID" value="TSD64198.1"/>
    <property type="molecule type" value="Genomic_DNA"/>
</dbReference>
<dbReference type="GO" id="GO:0097367">
    <property type="term" value="F:carbohydrate derivative binding"/>
    <property type="evidence" value="ECO:0007669"/>
    <property type="project" value="InterPro"/>
</dbReference>
<dbReference type="RefSeq" id="WP_143912620.1">
    <property type="nucleotide sequence ID" value="NZ_VLNT01000004.1"/>
</dbReference>
<dbReference type="Proteomes" id="UP000316988">
    <property type="component" value="Unassembled WGS sequence"/>
</dbReference>
<protein>
    <submittedName>
        <fullName evidence="1">Uncharacterized protein</fullName>
    </submittedName>
</protein>
<name>A0A554SCX6_9ACTN</name>